<name>A0A1J1IGX9_9DIPT</name>
<dbReference type="EMBL" id="CVRI01000048">
    <property type="protein sequence ID" value="CRK98796.1"/>
    <property type="molecule type" value="Genomic_DNA"/>
</dbReference>
<gene>
    <name evidence="1" type="ORF">CLUMA_CG012212</name>
</gene>
<organism evidence="1 2">
    <name type="scientific">Clunio marinus</name>
    <dbReference type="NCBI Taxonomy" id="568069"/>
    <lineage>
        <taxon>Eukaryota</taxon>
        <taxon>Metazoa</taxon>
        <taxon>Ecdysozoa</taxon>
        <taxon>Arthropoda</taxon>
        <taxon>Hexapoda</taxon>
        <taxon>Insecta</taxon>
        <taxon>Pterygota</taxon>
        <taxon>Neoptera</taxon>
        <taxon>Endopterygota</taxon>
        <taxon>Diptera</taxon>
        <taxon>Nematocera</taxon>
        <taxon>Chironomoidea</taxon>
        <taxon>Chironomidae</taxon>
        <taxon>Clunio</taxon>
    </lineage>
</organism>
<dbReference type="STRING" id="568069.A0A1J1IGX9"/>
<evidence type="ECO:0000313" key="1">
    <source>
        <dbReference type="EMBL" id="CRK98796.1"/>
    </source>
</evidence>
<protein>
    <submittedName>
        <fullName evidence="1">CLUMA_CG012212, isoform A</fullName>
    </submittedName>
</protein>
<evidence type="ECO:0000313" key="2">
    <source>
        <dbReference type="Proteomes" id="UP000183832"/>
    </source>
</evidence>
<accession>A0A1J1IGX9</accession>
<dbReference type="Proteomes" id="UP000183832">
    <property type="component" value="Unassembled WGS sequence"/>
</dbReference>
<dbReference type="AlphaFoldDB" id="A0A1J1IGX9"/>
<proteinExistence type="predicted"/>
<sequence>MFVLVEMKLFKEFQSACEQSLRCGKMNNESIQWKNCVYECVSPTCYKEIYEFDEVGTLNISIINLNRSKRS</sequence>
<keyword evidence="2" id="KW-1185">Reference proteome</keyword>
<reference evidence="1 2" key="1">
    <citation type="submission" date="2015-04" db="EMBL/GenBank/DDBJ databases">
        <authorList>
            <person name="Syromyatnikov M.Y."/>
            <person name="Popov V.N."/>
        </authorList>
    </citation>
    <scope>NUCLEOTIDE SEQUENCE [LARGE SCALE GENOMIC DNA]</scope>
</reference>
<dbReference type="OrthoDB" id="1915375at2759"/>
<dbReference type="InterPro" id="IPR031985">
    <property type="entry name" value="DUF4787"/>
</dbReference>
<dbReference type="Pfam" id="PF16029">
    <property type="entry name" value="DUF4787"/>
    <property type="match status" value="1"/>
</dbReference>